<evidence type="ECO:0000313" key="1">
    <source>
        <dbReference type="EMBL" id="QMV86368.1"/>
    </source>
</evidence>
<accession>A0A7G5FIC7</accession>
<dbReference type="Proteomes" id="UP000515570">
    <property type="component" value="Chromosome"/>
</dbReference>
<reference evidence="1 2" key="1">
    <citation type="submission" date="2020-07" db="EMBL/GenBank/DDBJ databases">
        <title>non toxigenic Corynebacterium sp. nov from a clinical source.</title>
        <authorList>
            <person name="Bernier A.-M."/>
            <person name="Bernard K."/>
        </authorList>
    </citation>
    <scope>NUCLEOTIDE SEQUENCE [LARGE SCALE GENOMIC DNA]</scope>
    <source>
        <strain evidence="2">NML 93-0612</strain>
    </source>
</reference>
<dbReference type="RefSeq" id="WP_182387186.1">
    <property type="nucleotide sequence ID" value="NZ_CP059833.1"/>
</dbReference>
<dbReference type="EMBL" id="CP059833">
    <property type="protein sequence ID" value="QMV86368.1"/>
    <property type="molecule type" value="Genomic_DNA"/>
</dbReference>
<gene>
    <name evidence="1" type="ORF">HW450_06645</name>
</gene>
<dbReference type="AlphaFoldDB" id="A0A7G5FIC7"/>
<evidence type="ECO:0000313" key="2">
    <source>
        <dbReference type="Proteomes" id="UP000515570"/>
    </source>
</evidence>
<protein>
    <submittedName>
        <fullName evidence="1">Uncharacterized protein</fullName>
    </submittedName>
</protein>
<name>A0A7G5FIC7_9CORY</name>
<organism evidence="1 2">
    <name type="scientific">Corynebacterium hindlerae</name>
    <dbReference type="NCBI Taxonomy" id="699041"/>
    <lineage>
        <taxon>Bacteria</taxon>
        <taxon>Bacillati</taxon>
        <taxon>Actinomycetota</taxon>
        <taxon>Actinomycetes</taxon>
        <taxon>Mycobacteriales</taxon>
        <taxon>Corynebacteriaceae</taxon>
        <taxon>Corynebacterium</taxon>
    </lineage>
</organism>
<proteinExistence type="predicted"/>
<sequence>MLKRLILKWLAPEIAKATQTNMRALAAVTAAQVNIEYAQARLNEAMRKAKQSQIFSEEAQRLMNEGESK</sequence>
<keyword evidence="2" id="KW-1185">Reference proteome</keyword>